<organism evidence="10 11">
    <name type="scientific">Strigamia maritima</name>
    <name type="common">European centipede</name>
    <name type="synonym">Geophilus maritimus</name>
    <dbReference type="NCBI Taxonomy" id="126957"/>
    <lineage>
        <taxon>Eukaryota</taxon>
        <taxon>Metazoa</taxon>
        <taxon>Ecdysozoa</taxon>
        <taxon>Arthropoda</taxon>
        <taxon>Myriapoda</taxon>
        <taxon>Chilopoda</taxon>
        <taxon>Pleurostigmophora</taxon>
        <taxon>Geophilomorpha</taxon>
        <taxon>Linotaeniidae</taxon>
        <taxon>Strigamia</taxon>
    </lineage>
</organism>
<evidence type="ECO:0000256" key="7">
    <source>
        <dbReference type="ARBA" id="ARBA00023136"/>
    </source>
</evidence>
<evidence type="ECO:0000256" key="4">
    <source>
        <dbReference type="ARBA" id="ARBA00022787"/>
    </source>
</evidence>
<evidence type="ECO:0000256" key="2">
    <source>
        <dbReference type="ARBA" id="ARBA00009170"/>
    </source>
</evidence>
<evidence type="ECO:0000259" key="9">
    <source>
        <dbReference type="Pfam" id="PF17171"/>
    </source>
</evidence>
<dbReference type="Proteomes" id="UP000014500">
    <property type="component" value="Unassembled WGS sequence"/>
</dbReference>
<dbReference type="AlphaFoldDB" id="T1JEZ3"/>
<keyword evidence="3" id="KW-0813">Transport</keyword>
<comment type="subcellular location">
    <subcellularLocation>
        <location evidence="1">Mitochondrion outer membrane</location>
    </subcellularLocation>
</comment>
<keyword evidence="5" id="KW-0653">Protein transport</keyword>
<reference evidence="10" key="2">
    <citation type="submission" date="2015-02" db="UniProtKB">
        <authorList>
            <consortium name="EnsemblMetazoa"/>
        </authorList>
    </citation>
    <scope>IDENTIFICATION</scope>
</reference>
<dbReference type="Pfam" id="PF17171">
    <property type="entry name" value="GST_C_6"/>
    <property type="match status" value="1"/>
</dbReference>
<dbReference type="EnsemblMetazoa" id="SMAR012397-RA">
    <property type="protein sequence ID" value="SMAR012397-PA"/>
    <property type="gene ID" value="SMAR012397"/>
</dbReference>
<keyword evidence="11" id="KW-1185">Reference proteome</keyword>
<dbReference type="eggNOG" id="KOG3027">
    <property type="taxonomic scope" value="Eukaryota"/>
</dbReference>
<evidence type="ECO:0000256" key="3">
    <source>
        <dbReference type="ARBA" id="ARBA00022448"/>
    </source>
</evidence>
<feature type="domain" description="Metaxin glutathione S-transferase" evidence="9">
    <location>
        <begin position="163"/>
        <end position="225"/>
    </location>
</feature>
<dbReference type="GO" id="GO:0007005">
    <property type="term" value="P:mitochondrion organization"/>
    <property type="evidence" value="ECO:0007669"/>
    <property type="project" value="TreeGrafter"/>
</dbReference>
<dbReference type="PANTHER" id="PTHR12289">
    <property type="entry name" value="METAXIN RELATED"/>
    <property type="match status" value="1"/>
</dbReference>
<dbReference type="STRING" id="126957.T1JEZ3"/>
<name>T1JEZ3_STRMM</name>
<dbReference type="EMBL" id="JH432134">
    <property type="status" value="NOT_ANNOTATED_CDS"/>
    <property type="molecule type" value="Genomic_DNA"/>
</dbReference>
<dbReference type="OMA" id="YFQTRCL"/>
<keyword evidence="6" id="KW-0496">Mitochondrion</keyword>
<evidence type="ECO:0000256" key="6">
    <source>
        <dbReference type="ARBA" id="ARBA00023128"/>
    </source>
</evidence>
<evidence type="ECO:0000313" key="10">
    <source>
        <dbReference type="EnsemblMetazoa" id="SMAR012397-PA"/>
    </source>
</evidence>
<keyword evidence="4" id="KW-1000">Mitochondrion outer membrane</keyword>
<dbReference type="PANTHER" id="PTHR12289:SF38">
    <property type="entry name" value="METAXIN-2"/>
    <property type="match status" value="1"/>
</dbReference>
<dbReference type="GO" id="GO:0001401">
    <property type="term" value="C:SAM complex"/>
    <property type="evidence" value="ECO:0007669"/>
    <property type="project" value="InterPro"/>
</dbReference>
<dbReference type="InterPro" id="IPR019564">
    <property type="entry name" value="Sam37/metaxin_N"/>
</dbReference>
<evidence type="ECO:0000256" key="1">
    <source>
        <dbReference type="ARBA" id="ARBA00004294"/>
    </source>
</evidence>
<comment type="similarity">
    <text evidence="2">Belongs to the metaxin family.</text>
</comment>
<evidence type="ECO:0000256" key="5">
    <source>
        <dbReference type="ARBA" id="ARBA00022927"/>
    </source>
</evidence>
<protein>
    <recommendedName>
        <fullName evidence="12">Metaxin glutathione S-transferase domain-containing protein</fullName>
    </recommendedName>
</protein>
<evidence type="ECO:0000259" key="8">
    <source>
        <dbReference type="Pfam" id="PF10568"/>
    </source>
</evidence>
<dbReference type="InterPro" id="IPR050931">
    <property type="entry name" value="Mito_Protein_Transport_Metaxin"/>
</dbReference>
<dbReference type="HOGENOM" id="CLU_044137_6_0_1"/>
<proteinExistence type="inferred from homology"/>
<dbReference type="Pfam" id="PF10568">
    <property type="entry name" value="Tom37"/>
    <property type="match status" value="1"/>
</dbReference>
<dbReference type="InterPro" id="IPR036282">
    <property type="entry name" value="Glutathione-S-Trfase_C_sf"/>
</dbReference>
<reference evidence="11" key="1">
    <citation type="submission" date="2011-05" db="EMBL/GenBank/DDBJ databases">
        <authorList>
            <person name="Richards S.R."/>
            <person name="Qu J."/>
            <person name="Jiang H."/>
            <person name="Jhangiani S.N."/>
            <person name="Agravi P."/>
            <person name="Goodspeed R."/>
            <person name="Gross S."/>
            <person name="Mandapat C."/>
            <person name="Jackson L."/>
            <person name="Mathew T."/>
            <person name="Pu L."/>
            <person name="Thornton R."/>
            <person name="Saada N."/>
            <person name="Wilczek-Boney K.B."/>
            <person name="Lee S."/>
            <person name="Kovar C."/>
            <person name="Wu Y."/>
            <person name="Scherer S.E."/>
            <person name="Worley K.C."/>
            <person name="Muzny D.M."/>
            <person name="Gibbs R."/>
        </authorList>
    </citation>
    <scope>NUCLEOTIDE SEQUENCE</scope>
    <source>
        <strain evidence="11">Brora</strain>
    </source>
</reference>
<dbReference type="CDD" id="cd03211">
    <property type="entry name" value="GST_C_Metaxin2"/>
    <property type="match status" value="1"/>
</dbReference>
<feature type="domain" description="Mitochondrial outer membrane transport complex Sam37/metaxin N-terminal" evidence="8">
    <location>
        <begin position="76"/>
        <end position="137"/>
    </location>
</feature>
<dbReference type="SUPFAM" id="SSF47616">
    <property type="entry name" value="GST C-terminal domain-like"/>
    <property type="match status" value="1"/>
</dbReference>
<evidence type="ECO:0000313" key="11">
    <source>
        <dbReference type="Proteomes" id="UP000014500"/>
    </source>
</evidence>
<keyword evidence="7" id="KW-0472">Membrane</keyword>
<dbReference type="InterPro" id="IPR033468">
    <property type="entry name" value="Metaxin_GST"/>
</dbReference>
<sequence>MPSVLLSQSIAVEFGASEPWPADAKLFQSYEVEQILLPDSATCLATQAFLKMCGLNFAVEMRANAESMSPLGIHISDHLDNAQRADMRAYMSLINNVLANAELYICWMNGVTLEEVTKPRYGAVYPWPLNHILAYRKQLDIRRKLSALGWVKKTVDEVYTEIDTCCHALSERLDKLGFFFNNKPTELDALVFGHLFTILTTPLPDNRLAAIVRSYRNLVDLCKNIEQRYFERQTEDFSFISAPPLST</sequence>
<evidence type="ECO:0008006" key="12">
    <source>
        <dbReference type="Google" id="ProtNLM"/>
    </source>
</evidence>
<dbReference type="GO" id="GO:0015031">
    <property type="term" value="P:protein transport"/>
    <property type="evidence" value="ECO:0007669"/>
    <property type="project" value="UniProtKB-KW"/>
</dbReference>
<accession>T1JEZ3</accession>
<dbReference type="PhylomeDB" id="T1JEZ3"/>